<comment type="caution">
    <text evidence="2">The sequence shown here is derived from an EMBL/GenBank/DDBJ whole genome shotgun (WGS) entry which is preliminary data.</text>
</comment>
<evidence type="ECO:0000313" key="4">
    <source>
        <dbReference type="Proteomes" id="UP000619376"/>
    </source>
</evidence>
<keyword evidence="2" id="KW-0808">Transferase</keyword>
<dbReference type="SUPFAM" id="SSF56112">
    <property type="entry name" value="Protein kinase-like (PK-like)"/>
    <property type="match status" value="1"/>
</dbReference>
<protein>
    <submittedName>
        <fullName evidence="2">Streptomycin 6-kinase</fullName>
        <ecNumber evidence="2">2.7.1.72</ecNumber>
    </submittedName>
</protein>
<sequence>MTDTDGVTVPAAVQTYAASLGAFGHDWLAALPDTVARVCQDWGLRREAAISGGSRSYVCRVTTPNGGAAVLKVALPEPVFGMQLATLLAARGRGYVQVYAHDAARGALLMEALGPPLPEDSADVHAALDVTARTLRRAWAVPADTLGSAPGQAEHKAAGLTALIHECRPFAPQGEFDAVIEWALRCAAARLDARDPARQVVVHGDAHTGNLLPVPAPRPGAETGYVFVDPEGFRCEPEYDLGVAARGWNGRLQSSTDPHSDLRGWCDRLARATGTDADAVWQWAYVERVTTGLYLARHGLPGLARPFLTMARTLLDG</sequence>
<dbReference type="Gene3D" id="3.90.1200.10">
    <property type="match status" value="1"/>
</dbReference>
<dbReference type="EMBL" id="JACHFK010000006">
    <property type="protein sequence ID" value="MBB5377165.1"/>
    <property type="molecule type" value="Genomic_DNA"/>
</dbReference>
<dbReference type="Proteomes" id="UP000539473">
    <property type="component" value="Unassembled WGS sequence"/>
</dbReference>
<dbReference type="GO" id="GO:0019748">
    <property type="term" value="P:secondary metabolic process"/>
    <property type="evidence" value="ECO:0007669"/>
    <property type="project" value="InterPro"/>
</dbReference>
<dbReference type="InterPro" id="IPR011009">
    <property type="entry name" value="Kinase-like_dom_sf"/>
</dbReference>
<evidence type="ECO:0000313" key="1">
    <source>
        <dbReference type="EMBL" id="GHF48499.1"/>
    </source>
</evidence>
<organism evidence="2 3">
    <name type="scientific">Deinococcus metalli</name>
    <dbReference type="NCBI Taxonomy" id="1141878"/>
    <lineage>
        <taxon>Bacteria</taxon>
        <taxon>Thermotogati</taxon>
        <taxon>Deinococcota</taxon>
        <taxon>Deinococci</taxon>
        <taxon>Deinococcales</taxon>
        <taxon>Deinococcaceae</taxon>
        <taxon>Deinococcus</taxon>
    </lineage>
</organism>
<reference evidence="4" key="2">
    <citation type="journal article" date="2019" name="Int. J. Syst. Evol. Microbiol.">
        <title>The Global Catalogue of Microorganisms (GCM) 10K type strain sequencing project: providing services to taxonomists for standard genome sequencing and annotation.</title>
        <authorList>
            <consortium name="The Broad Institute Genomics Platform"/>
            <consortium name="The Broad Institute Genome Sequencing Center for Infectious Disease"/>
            <person name="Wu L."/>
            <person name="Ma J."/>
        </authorList>
    </citation>
    <scope>NUCLEOTIDE SEQUENCE [LARGE SCALE GENOMIC DNA]</scope>
    <source>
        <strain evidence="4">CGMCC 1.18437</strain>
    </source>
</reference>
<dbReference type="Pfam" id="PF04655">
    <property type="entry name" value="APH_6_hur"/>
    <property type="match status" value="1"/>
</dbReference>
<dbReference type="EC" id="2.7.1.72" evidence="2"/>
<keyword evidence="2" id="KW-0418">Kinase</keyword>
<reference evidence="1" key="1">
    <citation type="journal article" date="2014" name="Int. J. Syst. Evol. Microbiol.">
        <title>Complete genome of a new Firmicutes species belonging to the dominant human colonic microbiota ('Ruminococcus bicirculans') reveals two chromosomes and a selective capacity to utilize plant glucans.</title>
        <authorList>
            <consortium name="NISC Comparative Sequencing Program"/>
            <person name="Wegmann U."/>
            <person name="Louis P."/>
            <person name="Goesmann A."/>
            <person name="Henrissat B."/>
            <person name="Duncan S.H."/>
            <person name="Flint H.J."/>
        </authorList>
    </citation>
    <scope>NUCLEOTIDE SEQUENCE</scope>
    <source>
        <strain evidence="1">CGMCC 1.18437</strain>
    </source>
</reference>
<dbReference type="RefSeq" id="WP_184112458.1">
    <property type="nucleotide sequence ID" value="NZ_BNAJ01000006.1"/>
</dbReference>
<proteinExistence type="predicted"/>
<dbReference type="AlphaFoldDB" id="A0A7W8NQS9"/>
<reference evidence="2 3" key="3">
    <citation type="submission" date="2020-08" db="EMBL/GenBank/DDBJ databases">
        <title>Genomic Encyclopedia of Type Strains, Phase IV (KMG-IV): sequencing the most valuable type-strain genomes for metagenomic binning, comparative biology and taxonomic classification.</title>
        <authorList>
            <person name="Goeker M."/>
        </authorList>
    </citation>
    <scope>NUCLEOTIDE SEQUENCE [LARGE SCALE GENOMIC DNA]</scope>
    <source>
        <strain evidence="2 3">DSM 27521</strain>
    </source>
</reference>
<keyword evidence="4" id="KW-1185">Reference proteome</keyword>
<reference evidence="1" key="4">
    <citation type="submission" date="2024-05" db="EMBL/GenBank/DDBJ databases">
        <authorList>
            <person name="Sun Q."/>
            <person name="Zhou Y."/>
        </authorList>
    </citation>
    <scope>NUCLEOTIDE SEQUENCE</scope>
    <source>
        <strain evidence="1">CGMCC 1.18437</strain>
    </source>
</reference>
<gene>
    <name evidence="1" type="ORF">GCM10017781_26100</name>
    <name evidence="2" type="ORF">HNQ07_002638</name>
</gene>
<dbReference type="InterPro" id="IPR006748">
    <property type="entry name" value="NH2Glyco/OHUrea_AB-resist_kin"/>
</dbReference>
<accession>A0A7W8NQS9</accession>
<name>A0A7W8NQS9_9DEIO</name>
<dbReference type="Proteomes" id="UP000619376">
    <property type="component" value="Unassembled WGS sequence"/>
</dbReference>
<evidence type="ECO:0000313" key="2">
    <source>
        <dbReference type="EMBL" id="MBB5377165.1"/>
    </source>
</evidence>
<evidence type="ECO:0000313" key="3">
    <source>
        <dbReference type="Proteomes" id="UP000539473"/>
    </source>
</evidence>
<dbReference type="GO" id="GO:0050300">
    <property type="term" value="F:aminoglycoside 6-kinase activity"/>
    <property type="evidence" value="ECO:0007669"/>
    <property type="project" value="UniProtKB-EC"/>
</dbReference>
<dbReference type="EMBL" id="BNAJ01000006">
    <property type="protein sequence ID" value="GHF48499.1"/>
    <property type="molecule type" value="Genomic_DNA"/>
</dbReference>